<sequence length="47" mass="4699">MKKQMDIAGPGPGGPLTAIKPAPGGVRIPVPERIGALDGSRRPGAPL</sequence>
<dbReference type="Proteomes" id="UP000461443">
    <property type="component" value="Unassembled WGS sequence"/>
</dbReference>
<protein>
    <submittedName>
        <fullName evidence="2">Uncharacterized protein</fullName>
    </submittedName>
</protein>
<reference evidence="2 3" key="2">
    <citation type="submission" date="2020-02" db="EMBL/GenBank/DDBJ databases">
        <title>The new genus of Enterobacteriales.</title>
        <authorList>
            <person name="Kim I.S."/>
        </authorList>
    </citation>
    <scope>NUCLEOTIDE SEQUENCE [LARGE SCALE GENOMIC DNA]</scope>
    <source>
        <strain evidence="2 3">SAP-6</strain>
    </source>
</reference>
<feature type="region of interest" description="Disordered" evidence="1">
    <location>
        <begin position="1"/>
        <end position="47"/>
    </location>
</feature>
<evidence type="ECO:0000256" key="1">
    <source>
        <dbReference type="SAM" id="MobiDB-lite"/>
    </source>
</evidence>
<name>A0A845SKM8_9GAMM</name>
<comment type="caution">
    <text evidence="2">The sequence shown here is derived from an EMBL/GenBank/DDBJ whole genome shotgun (WGS) entry which is preliminary data.</text>
</comment>
<evidence type="ECO:0000313" key="3">
    <source>
        <dbReference type="Proteomes" id="UP000461443"/>
    </source>
</evidence>
<dbReference type="EMBL" id="WUBS01000019">
    <property type="protein sequence ID" value="NDL65470.1"/>
    <property type="molecule type" value="Genomic_DNA"/>
</dbReference>
<accession>A0A845SKM8</accession>
<keyword evidence="3" id="KW-1185">Reference proteome</keyword>
<gene>
    <name evidence="2" type="ORF">GRH90_22300</name>
</gene>
<dbReference type="RefSeq" id="WP_162368184.1">
    <property type="nucleotide sequence ID" value="NZ_WUBS01000019.1"/>
</dbReference>
<evidence type="ECO:0000313" key="2">
    <source>
        <dbReference type="EMBL" id="NDL65470.1"/>
    </source>
</evidence>
<reference evidence="2 3" key="1">
    <citation type="submission" date="2019-12" db="EMBL/GenBank/DDBJ databases">
        <authorList>
            <person name="Lee S.D."/>
        </authorList>
    </citation>
    <scope>NUCLEOTIDE SEQUENCE [LARGE SCALE GENOMIC DNA]</scope>
    <source>
        <strain evidence="2 3">SAP-6</strain>
    </source>
</reference>
<organism evidence="2 3">
    <name type="scientific">Acerihabitans arboris</name>
    <dbReference type="NCBI Taxonomy" id="2691583"/>
    <lineage>
        <taxon>Bacteria</taxon>
        <taxon>Pseudomonadati</taxon>
        <taxon>Pseudomonadota</taxon>
        <taxon>Gammaproteobacteria</taxon>
        <taxon>Enterobacterales</taxon>
        <taxon>Pectobacteriaceae</taxon>
        <taxon>Acerihabitans</taxon>
    </lineage>
</organism>
<dbReference type="AlphaFoldDB" id="A0A845SKM8"/>
<proteinExistence type="predicted"/>